<evidence type="ECO:0000313" key="1">
    <source>
        <dbReference type="EMBL" id="HIT38071.1"/>
    </source>
</evidence>
<gene>
    <name evidence="1" type="ORF">IAB59_06320</name>
</gene>
<reference evidence="1" key="1">
    <citation type="submission" date="2020-10" db="EMBL/GenBank/DDBJ databases">
        <authorList>
            <person name="Gilroy R."/>
        </authorList>
    </citation>
    <scope>NUCLEOTIDE SEQUENCE</scope>
    <source>
        <strain evidence="1">CHK195-26880</strain>
    </source>
</reference>
<evidence type="ECO:0008006" key="3">
    <source>
        <dbReference type="Google" id="ProtNLM"/>
    </source>
</evidence>
<dbReference type="GO" id="GO:0006629">
    <property type="term" value="P:lipid metabolic process"/>
    <property type="evidence" value="ECO:0007669"/>
    <property type="project" value="InterPro"/>
</dbReference>
<dbReference type="AlphaFoldDB" id="A0A9D1GC53"/>
<dbReference type="Gene3D" id="3.20.20.190">
    <property type="entry name" value="Phosphatidylinositol (PI) phosphodiesterase"/>
    <property type="match status" value="1"/>
</dbReference>
<evidence type="ECO:0000313" key="2">
    <source>
        <dbReference type="Proteomes" id="UP000886833"/>
    </source>
</evidence>
<dbReference type="Proteomes" id="UP000886833">
    <property type="component" value="Unassembled WGS sequence"/>
</dbReference>
<comment type="caution">
    <text evidence="1">The sequence shown here is derived from an EMBL/GenBank/DDBJ whole genome shotgun (WGS) entry which is preliminary data.</text>
</comment>
<accession>A0A9D1GC53</accession>
<protein>
    <recommendedName>
        <fullName evidence="3">GP-PDE domain-containing protein</fullName>
    </recommendedName>
</protein>
<dbReference type="EMBL" id="DVKQ01000082">
    <property type="protein sequence ID" value="HIT38071.1"/>
    <property type="molecule type" value="Genomic_DNA"/>
</dbReference>
<reference evidence="1" key="2">
    <citation type="journal article" date="2021" name="PeerJ">
        <title>Extensive microbial diversity within the chicken gut microbiome revealed by metagenomics and culture.</title>
        <authorList>
            <person name="Gilroy R."/>
            <person name="Ravi A."/>
            <person name="Getino M."/>
            <person name="Pursley I."/>
            <person name="Horton D.L."/>
            <person name="Alikhan N.F."/>
            <person name="Baker D."/>
            <person name="Gharbi K."/>
            <person name="Hall N."/>
            <person name="Watson M."/>
            <person name="Adriaenssens E.M."/>
            <person name="Foster-Nyarko E."/>
            <person name="Jarju S."/>
            <person name="Secka A."/>
            <person name="Antonio M."/>
            <person name="Oren A."/>
            <person name="Chaudhuri R.R."/>
            <person name="La Ragione R."/>
            <person name="Hildebrand F."/>
            <person name="Pallen M.J."/>
        </authorList>
    </citation>
    <scope>NUCLEOTIDE SEQUENCE</scope>
    <source>
        <strain evidence="1">CHK195-26880</strain>
    </source>
</reference>
<sequence>MKIIAHKSNLYNNKTFIESVNSLEGLTGVMLDIVMTKDKKVLVFSPVTTNKITINTIQNNNLSELTYYDILTLDNALSMLNNFKGKVIINLLPINEALLIEDYQTVVSNNLSYTEEVKKVTDRFSNLDIYVCSSSYNLLYQIIRVFTNRKKGVVLSEDSGSYIDVDFYIFIPSMLNEKIMAEQLNIGKEVMIIMTDADDISIVINFLENNRKNKKNYQYITNHAKIFYYSVNNI</sequence>
<dbReference type="SUPFAM" id="SSF51695">
    <property type="entry name" value="PLC-like phosphodiesterases"/>
    <property type="match status" value="1"/>
</dbReference>
<dbReference type="GO" id="GO:0008081">
    <property type="term" value="F:phosphoric diester hydrolase activity"/>
    <property type="evidence" value="ECO:0007669"/>
    <property type="project" value="InterPro"/>
</dbReference>
<name>A0A9D1GC53_9FIRM</name>
<dbReference type="InterPro" id="IPR017946">
    <property type="entry name" value="PLC-like_Pdiesterase_TIM-brl"/>
</dbReference>
<proteinExistence type="predicted"/>
<organism evidence="1 2">
    <name type="scientific">Candidatus Onthousia faecipullorum</name>
    <dbReference type="NCBI Taxonomy" id="2840887"/>
    <lineage>
        <taxon>Bacteria</taxon>
        <taxon>Bacillati</taxon>
        <taxon>Bacillota</taxon>
        <taxon>Bacilli</taxon>
        <taxon>Candidatus Onthousia</taxon>
    </lineage>
</organism>